<feature type="transmembrane region" description="Helical" evidence="8">
    <location>
        <begin position="248"/>
        <end position="276"/>
    </location>
</feature>
<evidence type="ECO:0000256" key="1">
    <source>
        <dbReference type="ARBA" id="ARBA00004651"/>
    </source>
</evidence>
<dbReference type="SUPFAM" id="SSF81345">
    <property type="entry name" value="ABC transporter involved in vitamin B12 uptake, BtuC"/>
    <property type="match status" value="1"/>
</dbReference>
<keyword evidence="4" id="KW-1003">Cell membrane</keyword>
<proteinExistence type="inferred from homology"/>
<evidence type="ECO:0000256" key="8">
    <source>
        <dbReference type="SAM" id="Phobius"/>
    </source>
</evidence>
<keyword evidence="5 8" id="KW-0812">Transmembrane</keyword>
<feature type="transmembrane region" description="Helical" evidence="8">
    <location>
        <begin position="316"/>
        <end position="334"/>
    </location>
</feature>
<comment type="similarity">
    <text evidence="2">Belongs to the binding-protein-dependent transport system permease family. FecCD subfamily.</text>
</comment>
<feature type="transmembrane region" description="Helical" evidence="8">
    <location>
        <begin position="158"/>
        <end position="179"/>
    </location>
</feature>
<feature type="transmembrane region" description="Helical" evidence="8">
    <location>
        <begin position="288"/>
        <end position="310"/>
    </location>
</feature>
<dbReference type="Proteomes" id="UP000234845">
    <property type="component" value="Unassembled WGS sequence"/>
</dbReference>
<feature type="transmembrane region" description="Helical" evidence="8">
    <location>
        <begin position="200"/>
        <end position="221"/>
    </location>
</feature>
<feature type="transmembrane region" description="Helical" evidence="8">
    <location>
        <begin position="125"/>
        <end position="146"/>
    </location>
</feature>
<comment type="subcellular location">
    <subcellularLocation>
        <location evidence="1">Cell membrane</location>
        <topology evidence="1">Multi-pass membrane protein</topology>
    </subcellularLocation>
</comment>
<keyword evidence="6 8" id="KW-1133">Transmembrane helix</keyword>
<dbReference type="InterPro" id="IPR000522">
    <property type="entry name" value="ABC_transptr_permease_BtuC"/>
</dbReference>
<keyword evidence="7 8" id="KW-0472">Membrane</keyword>
<protein>
    <submittedName>
        <fullName evidence="9">Iron ABC transporter permease</fullName>
    </submittedName>
</protein>
<dbReference type="PANTHER" id="PTHR30472:SF25">
    <property type="entry name" value="ABC TRANSPORTER PERMEASE PROTEIN MJ0876-RELATED"/>
    <property type="match status" value="1"/>
</dbReference>
<reference evidence="10" key="1">
    <citation type="submission" date="2017-11" db="EMBL/GenBank/DDBJ databases">
        <title>The draft genome sequence of Chromatocurvus sp. F02.</title>
        <authorList>
            <person name="Du Z.-J."/>
            <person name="Chang Y.-Q."/>
        </authorList>
    </citation>
    <scope>NUCLEOTIDE SEQUENCE [LARGE SCALE GENOMIC DNA]</scope>
    <source>
        <strain evidence="10">F02</strain>
    </source>
</reference>
<gene>
    <name evidence="9" type="ORF">CWI75_06380</name>
</gene>
<evidence type="ECO:0000256" key="7">
    <source>
        <dbReference type="ARBA" id="ARBA00023136"/>
    </source>
</evidence>
<dbReference type="EMBL" id="PKLZ01000003">
    <property type="protein sequence ID" value="PLW83399.1"/>
    <property type="molecule type" value="Genomic_DNA"/>
</dbReference>
<comment type="caution">
    <text evidence="9">The sequence shown here is derived from an EMBL/GenBank/DDBJ whole genome shotgun (WGS) entry which is preliminary data.</text>
</comment>
<dbReference type="FunFam" id="1.10.3470.10:FF:000001">
    <property type="entry name" value="Vitamin B12 ABC transporter permease BtuC"/>
    <property type="match status" value="1"/>
</dbReference>
<evidence type="ECO:0000313" key="9">
    <source>
        <dbReference type="EMBL" id="PLW83399.1"/>
    </source>
</evidence>
<dbReference type="CDD" id="cd06550">
    <property type="entry name" value="TM_ABC_iron-siderophores_like"/>
    <property type="match status" value="1"/>
</dbReference>
<dbReference type="Pfam" id="PF01032">
    <property type="entry name" value="FecCD"/>
    <property type="match status" value="1"/>
</dbReference>
<evidence type="ECO:0000256" key="2">
    <source>
        <dbReference type="ARBA" id="ARBA00007935"/>
    </source>
</evidence>
<sequence length="344" mass="35563">MTSVSKRRQRAGRLIRLLAALLPIVVLVGLGSGAVSLGPIQVLQALWGDGENQAIMIVQQIRLPRVLLAAIMGATLAMSGAAMQGLFRNPLADPSLIGVTAGASLGASLIIVMGGGLLQGFTGLTLISIGAFAGGMLAVLVVYRLANSGNGTSVATMLLAGIAITALAGAVGSLLEFFADNEHLRRISLWKMGGLDSASMPRLWLAVTVSGAVLVALPRYAAALNTLLLGESEARYLGIDVDRTKLALIGWVAVGVGTSVALVGTIAFVGLVIPHLIRLTIGPDHRYLLPASALAGAILLVVADTLSRVVLAPTELPVGIITALIGVPFFVSLLRQRHHYGMQT</sequence>
<evidence type="ECO:0000313" key="10">
    <source>
        <dbReference type="Proteomes" id="UP000234845"/>
    </source>
</evidence>
<evidence type="ECO:0000256" key="5">
    <source>
        <dbReference type="ARBA" id="ARBA00022692"/>
    </source>
</evidence>
<keyword evidence="10" id="KW-1185">Reference proteome</keyword>
<dbReference type="RefSeq" id="WP_101520998.1">
    <property type="nucleotide sequence ID" value="NZ_PKLZ01000003.1"/>
</dbReference>
<dbReference type="OrthoDB" id="9055647at2"/>
<dbReference type="AlphaFoldDB" id="A0A2N5Y4U4"/>
<evidence type="ECO:0000256" key="6">
    <source>
        <dbReference type="ARBA" id="ARBA00022989"/>
    </source>
</evidence>
<dbReference type="Gene3D" id="1.10.3470.10">
    <property type="entry name" value="ABC transporter involved in vitamin B12 uptake, BtuC"/>
    <property type="match status" value="1"/>
</dbReference>
<dbReference type="GO" id="GO:0005886">
    <property type="term" value="C:plasma membrane"/>
    <property type="evidence" value="ECO:0007669"/>
    <property type="project" value="UniProtKB-SubCell"/>
</dbReference>
<dbReference type="PANTHER" id="PTHR30472">
    <property type="entry name" value="FERRIC ENTEROBACTIN TRANSPORT SYSTEM PERMEASE PROTEIN"/>
    <property type="match status" value="1"/>
</dbReference>
<name>A0A2N5Y4U4_9GAMM</name>
<evidence type="ECO:0000256" key="3">
    <source>
        <dbReference type="ARBA" id="ARBA00022448"/>
    </source>
</evidence>
<dbReference type="InterPro" id="IPR037294">
    <property type="entry name" value="ABC_BtuC-like"/>
</dbReference>
<organism evidence="9 10">
    <name type="scientific">Kineobactrum sediminis</name>
    <dbReference type="NCBI Taxonomy" id="1905677"/>
    <lineage>
        <taxon>Bacteria</taxon>
        <taxon>Pseudomonadati</taxon>
        <taxon>Pseudomonadota</taxon>
        <taxon>Gammaproteobacteria</taxon>
        <taxon>Cellvibrionales</taxon>
        <taxon>Halieaceae</taxon>
        <taxon>Kineobactrum</taxon>
    </lineage>
</organism>
<accession>A0A2N5Y4U4</accession>
<evidence type="ECO:0000256" key="4">
    <source>
        <dbReference type="ARBA" id="ARBA00022475"/>
    </source>
</evidence>
<keyword evidence="3" id="KW-0813">Transport</keyword>
<dbReference type="GO" id="GO:0033214">
    <property type="term" value="P:siderophore-iron import into cell"/>
    <property type="evidence" value="ECO:0007669"/>
    <property type="project" value="TreeGrafter"/>
</dbReference>
<dbReference type="GO" id="GO:0022857">
    <property type="term" value="F:transmembrane transporter activity"/>
    <property type="evidence" value="ECO:0007669"/>
    <property type="project" value="InterPro"/>
</dbReference>
<feature type="transmembrane region" description="Helical" evidence="8">
    <location>
        <begin position="96"/>
        <end position="118"/>
    </location>
</feature>